<dbReference type="Pfam" id="PF03993">
    <property type="entry name" value="DUF349"/>
    <property type="match status" value="3"/>
</dbReference>
<name>A0A7M1SPZ1_9MICO</name>
<feature type="coiled-coil region" evidence="1">
    <location>
        <begin position="196"/>
        <end position="232"/>
    </location>
</feature>
<feature type="coiled-coil region" evidence="1">
    <location>
        <begin position="435"/>
        <end position="492"/>
    </location>
</feature>
<keyword evidence="4" id="KW-1185">Reference proteome</keyword>
<organism evidence="3 4">
    <name type="scientific">Ruania alkalisoli</name>
    <dbReference type="NCBI Taxonomy" id="2779775"/>
    <lineage>
        <taxon>Bacteria</taxon>
        <taxon>Bacillati</taxon>
        <taxon>Actinomycetota</taxon>
        <taxon>Actinomycetes</taxon>
        <taxon>Micrococcales</taxon>
        <taxon>Ruaniaceae</taxon>
        <taxon>Ruania</taxon>
    </lineage>
</organism>
<feature type="region of interest" description="Disordered" evidence="2">
    <location>
        <begin position="1"/>
        <end position="107"/>
    </location>
</feature>
<dbReference type="RefSeq" id="WP_193495153.1">
    <property type="nucleotide sequence ID" value="NZ_CP063169.1"/>
</dbReference>
<feature type="compositionally biased region" description="Low complexity" evidence="2">
    <location>
        <begin position="90"/>
        <end position="99"/>
    </location>
</feature>
<evidence type="ECO:0000313" key="3">
    <source>
        <dbReference type="EMBL" id="QOR69074.1"/>
    </source>
</evidence>
<keyword evidence="1" id="KW-0175">Coiled coil</keyword>
<evidence type="ECO:0000256" key="1">
    <source>
        <dbReference type="SAM" id="Coils"/>
    </source>
</evidence>
<protein>
    <submittedName>
        <fullName evidence="3">DUF349 domain-containing protein</fullName>
    </submittedName>
</protein>
<accession>A0A7M1SPZ1</accession>
<feature type="compositionally biased region" description="Pro residues" evidence="2">
    <location>
        <begin position="39"/>
        <end position="55"/>
    </location>
</feature>
<evidence type="ECO:0000313" key="4">
    <source>
        <dbReference type="Proteomes" id="UP000593758"/>
    </source>
</evidence>
<evidence type="ECO:0000256" key="2">
    <source>
        <dbReference type="SAM" id="MobiDB-lite"/>
    </source>
</evidence>
<dbReference type="InterPro" id="IPR007139">
    <property type="entry name" value="DUF349"/>
</dbReference>
<dbReference type="EMBL" id="CP063169">
    <property type="protein sequence ID" value="QOR69074.1"/>
    <property type="molecule type" value="Genomic_DNA"/>
</dbReference>
<dbReference type="Proteomes" id="UP000593758">
    <property type="component" value="Chromosome"/>
</dbReference>
<proteinExistence type="predicted"/>
<reference evidence="3 4" key="1">
    <citation type="submission" date="2020-10" db="EMBL/GenBank/DDBJ databases">
        <title>Haloactinobacterium sp. RN3S43, a bacterium isolated from saline soil.</title>
        <authorList>
            <person name="Sun J.-Q."/>
        </authorList>
    </citation>
    <scope>NUCLEOTIDE SEQUENCE [LARGE SCALE GENOMIC DNA]</scope>
    <source>
        <strain evidence="3 4">RN3S43</strain>
    </source>
</reference>
<sequence>MTEQQADPQDEANSVSSDQVETTPSADQADVAENAPAAPETPAPAPSPAPKPSAIPTPAALAPKVRSHPPAGAPGVAASPAAPPTPAVPGVPAVPTTDPTAPPMDPADVAAATEFGRVDPDGTVYVREAGEERTVGQFPDVSEAEALSLYIRRFLDLKAQVELFAARISQLSVKDLDTTQHNLAEALAEPAAVGDLDGLRARFDELKEAAKERRQQVQAEREEAKAQALAERTAIVEQAEQIAAMDPSRVQWKTQGQALRDLLDTWKVAQKTGPRLDRPTEDSLWKRFAAARSAFDKQRRQFFSELDKQHAEAKEIKAKLIERAEALSASTDWGPTTLAYRDLMAEWKAAGRAARKEDDALWERFRAAQDRFFEARNAQNAQIDAEYGENLDVKLALLEEAEALVPVTDLKDAKARLRDIQERWEAAGKVPRGDVQRVEGRMRAVEQSVRDADQAEWRRKNPRVRARAEGAAAQLEESIAGLEDDLAKAEASGDQKAVRTATEALNARRAWLEQVLRAADDAR</sequence>
<dbReference type="KEGG" id="halt:IM660_09985"/>
<feature type="compositionally biased region" description="Polar residues" evidence="2">
    <location>
        <begin position="1"/>
        <end position="26"/>
    </location>
</feature>
<gene>
    <name evidence="3" type="ORF">IM660_09985</name>
</gene>
<feature type="compositionally biased region" description="Low complexity" evidence="2">
    <location>
        <begin position="69"/>
        <end position="80"/>
    </location>
</feature>
<dbReference type="AlphaFoldDB" id="A0A7M1SPZ1"/>